<evidence type="ECO:0000256" key="1">
    <source>
        <dbReference type="ARBA" id="ARBA00008791"/>
    </source>
</evidence>
<evidence type="ECO:0000313" key="4">
    <source>
        <dbReference type="Proteomes" id="UP000028725"/>
    </source>
</evidence>
<dbReference type="InterPro" id="IPR014729">
    <property type="entry name" value="Rossmann-like_a/b/a_fold"/>
</dbReference>
<dbReference type="EMBL" id="JMCB01000022">
    <property type="protein sequence ID" value="KFE62347.1"/>
    <property type="molecule type" value="Genomic_DNA"/>
</dbReference>
<keyword evidence="4" id="KW-1185">Reference proteome</keyword>
<dbReference type="PANTHER" id="PTHR46268">
    <property type="entry name" value="STRESS RESPONSE PROTEIN NHAX"/>
    <property type="match status" value="1"/>
</dbReference>
<feature type="domain" description="UspA" evidence="2">
    <location>
        <begin position="11"/>
        <end position="143"/>
    </location>
</feature>
<dbReference type="InterPro" id="IPR006016">
    <property type="entry name" value="UspA"/>
</dbReference>
<dbReference type="AlphaFoldDB" id="A0A085W3T4"/>
<dbReference type="PANTHER" id="PTHR46268:SF15">
    <property type="entry name" value="UNIVERSAL STRESS PROTEIN HP_0031"/>
    <property type="match status" value="1"/>
</dbReference>
<comment type="caution">
    <text evidence="3">The sequence shown here is derived from an EMBL/GenBank/DDBJ whole genome shotgun (WGS) entry which is preliminary data.</text>
</comment>
<evidence type="ECO:0000259" key="2">
    <source>
        <dbReference type="Pfam" id="PF00582"/>
    </source>
</evidence>
<dbReference type="CDD" id="cd00293">
    <property type="entry name" value="USP-like"/>
    <property type="match status" value="1"/>
</dbReference>
<reference evidence="3 4" key="1">
    <citation type="submission" date="2014-04" db="EMBL/GenBank/DDBJ databases">
        <title>Genome assembly of Hyalangium minutum DSM 14724.</title>
        <authorList>
            <person name="Sharma G."/>
            <person name="Subramanian S."/>
        </authorList>
    </citation>
    <scope>NUCLEOTIDE SEQUENCE [LARGE SCALE GENOMIC DNA]</scope>
    <source>
        <strain evidence="3 4">DSM 14724</strain>
    </source>
</reference>
<dbReference type="Pfam" id="PF00582">
    <property type="entry name" value="Usp"/>
    <property type="match status" value="2"/>
</dbReference>
<accession>A0A085W3T4</accession>
<dbReference type="Proteomes" id="UP000028725">
    <property type="component" value="Unassembled WGS sequence"/>
</dbReference>
<organism evidence="3 4">
    <name type="scientific">Hyalangium minutum</name>
    <dbReference type="NCBI Taxonomy" id="394096"/>
    <lineage>
        <taxon>Bacteria</taxon>
        <taxon>Pseudomonadati</taxon>
        <taxon>Myxococcota</taxon>
        <taxon>Myxococcia</taxon>
        <taxon>Myxococcales</taxon>
        <taxon>Cystobacterineae</taxon>
        <taxon>Archangiaceae</taxon>
        <taxon>Hyalangium</taxon>
    </lineage>
</organism>
<dbReference type="SUPFAM" id="SSF52402">
    <property type="entry name" value="Adenine nucleotide alpha hydrolases-like"/>
    <property type="match status" value="2"/>
</dbReference>
<dbReference type="Gene3D" id="3.40.50.620">
    <property type="entry name" value="HUPs"/>
    <property type="match status" value="2"/>
</dbReference>
<name>A0A085W3T4_9BACT</name>
<proteinExistence type="inferred from homology"/>
<protein>
    <submittedName>
        <fullName evidence="3">Universal stress protein family 4</fullName>
    </submittedName>
</protein>
<sequence length="307" mass="33376">MTASQKGRLTRVMVATDFSMCADLALARALRLPVGDGASLTLFHASRPVPGRGAPGDMSLEARCLSRVAGAARRRLRAREPVEVNEELRAGDVVQEAARAARRLDVELLIAGRPHVMRHHDVTQRGATVRGLVRQVEAPLLVVSAHPARPYHHPLVAVDLSEDSRRALELTLRLCPPPVKVTVLHVPEPCTRPELWHAGMTSVEHWLVVRHEIEAAARKAVSRFLAPYREVGRECEVCIRCSEPLEEALLAEAAEQGADLLALGMAAPDGEVPPRELAEHTVMRAPCDVLVAKAHGLAEQAGGNRID</sequence>
<gene>
    <name evidence="3" type="ORF">DB31_4057</name>
</gene>
<feature type="domain" description="UspA" evidence="2">
    <location>
        <begin position="151"/>
        <end position="293"/>
    </location>
</feature>
<dbReference type="STRING" id="394096.DB31_4057"/>
<evidence type="ECO:0000313" key="3">
    <source>
        <dbReference type="EMBL" id="KFE62347.1"/>
    </source>
</evidence>
<comment type="similarity">
    <text evidence="1">Belongs to the universal stress protein A family.</text>
</comment>